<evidence type="ECO:0000313" key="1">
    <source>
        <dbReference type="EMBL" id="SDG32572.1"/>
    </source>
</evidence>
<dbReference type="Proteomes" id="UP000199708">
    <property type="component" value="Unassembled WGS sequence"/>
</dbReference>
<protein>
    <submittedName>
        <fullName evidence="1">Uncharacterized protein</fullName>
    </submittedName>
</protein>
<keyword evidence="2" id="KW-1185">Reference proteome</keyword>
<dbReference type="OrthoDB" id="2969346at2"/>
<name>A0A1G7TBT9_9LACT</name>
<evidence type="ECO:0000313" key="2">
    <source>
        <dbReference type="Proteomes" id="UP000199708"/>
    </source>
</evidence>
<sequence>MRIIQSVCEDLASKGELTQEFVFNQLNKYLWTATVTKDEDNLLSRTKMPNDWDNINPLSRYEAANITLIKHDKSYLLN</sequence>
<organism evidence="1 2">
    <name type="scientific">Facklamia miroungae</name>
    <dbReference type="NCBI Taxonomy" id="120956"/>
    <lineage>
        <taxon>Bacteria</taxon>
        <taxon>Bacillati</taxon>
        <taxon>Bacillota</taxon>
        <taxon>Bacilli</taxon>
        <taxon>Lactobacillales</taxon>
        <taxon>Aerococcaceae</taxon>
        <taxon>Facklamia</taxon>
    </lineage>
</organism>
<proteinExistence type="predicted"/>
<accession>A0A1G7TBT9</accession>
<dbReference type="EMBL" id="FNCK01000005">
    <property type="protein sequence ID" value="SDG32572.1"/>
    <property type="molecule type" value="Genomic_DNA"/>
</dbReference>
<dbReference type="AlphaFoldDB" id="A0A1G7TBT9"/>
<gene>
    <name evidence="1" type="ORF">SAMN05421791_10578</name>
</gene>
<reference evidence="1 2" key="1">
    <citation type="submission" date="2016-10" db="EMBL/GenBank/DDBJ databases">
        <authorList>
            <person name="de Groot N.N."/>
        </authorList>
    </citation>
    <scope>NUCLEOTIDE SEQUENCE [LARGE SCALE GENOMIC DNA]</scope>
    <source>
        <strain evidence="1 2">ATCC BAA-466</strain>
    </source>
</reference>
<dbReference type="RefSeq" id="WP_090289988.1">
    <property type="nucleotide sequence ID" value="NZ_FNCK01000005.1"/>
</dbReference>